<dbReference type="EMBL" id="LR796490">
    <property type="protein sequence ID" value="CAB4147465.1"/>
    <property type="molecule type" value="Genomic_DNA"/>
</dbReference>
<dbReference type="EMBL" id="LR796968">
    <property type="protein sequence ID" value="CAB4178523.1"/>
    <property type="molecule type" value="Genomic_DNA"/>
</dbReference>
<protein>
    <submittedName>
        <fullName evidence="3">Uncharacterized protein</fullName>
    </submittedName>
</protein>
<gene>
    <name evidence="2" type="ORF">UFOVP1017_30</name>
    <name evidence="3" type="ORF">UFOVP1168_30</name>
    <name evidence="4" type="ORF">UFOVP1617_23</name>
    <name evidence="1" type="ORF">UFOVP511_30</name>
</gene>
<name>A0A6J5QZT3_9CAUD</name>
<evidence type="ECO:0000313" key="1">
    <source>
        <dbReference type="EMBL" id="CAB4147465.1"/>
    </source>
</evidence>
<evidence type="ECO:0000313" key="2">
    <source>
        <dbReference type="EMBL" id="CAB4178523.1"/>
    </source>
</evidence>
<organism evidence="3">
    <name type="scientific">uncultured Caudovirales phage</name>
    <dbReference type="NCBI Taxonomy" id="2100421"/>
    <lineage>
        <taxon>Viruses</taxon>
        <taxon>Duplodnaviria</taxon>
        <taxon>Heunggongvirae</taxon>
        <taxon>Uroviricota</taxon>
        <taxon>Caudoviricetes</taxon>
        <taxon>Peduoviridae</taxon>
        <taxon>Maltschvirus</taxon>
        <taxon>Maltschvirus maltsch</taxon>
    </lineage>
</organism>
<evidence type="ECO:0000313" key="4">
    <source>
        <dbReference type="EMBL" id="CAB4219589.1"/>
    </source>
</evidence>
<sequence length="62" mass="7215">MIKSFNVRQSFYQREASIVYNGVAGSLWVLWYDHKFCGRTFVVGARPTRLQIIESLYRLGGE</sequence>
<proteinExistence type="predicted"/>
<reference evidence="3" key="1">
    <citation type="submission" date="2020-05" db="EMBL/GenBank/DDBJ databases">
        <authorList>
            <person name="Chiriac C."/>
            <person name="Salcher M."/>
            <person name="Ghai R."/>
            <person name="Kavagutti S V."/>
        </authorList>
    </citation>
    <scope>NUCLEOTIDE SEQUENCE</scope>
</reference>
<dbReference type="EMBL" id="LR797116">
    <property type="protein sequence ID" value="CAB4187926.1"/>
    <property type="molecule type" value="Genomic_DNA"/>
</dbReference>
<evidence type="ECO:0000313" key="3">
    <source>
        <dbReference type="EMBL" id="CAB4187926.1"/>
    </source>
</evidence>
<accession>A0A6J5QZT3</accession>
<dbReference type="EMBL" id="LR797483">
    <property type="protein sequence ID" value="CAB4219589.1"/>
    <property type="molecule type" value="Genomic_DNA"/>
</dbReference>